<organism evidence="2">
    <name type="scientific">Streptomyces sp. NBC_00180</name>
    <dbReference type="NCBI Taxonomy" id="2903632"/>
    <lineage>
        <taxon>Bacteria</taxon>
        <taxon>Bacillati</taxon>
        <taxon>Actinomycetota</taxon>
        <taxon>Actinomycetes</taxon>
        <taxon>Kitasatosporales</taxon>
        <taxon>Streptomycetaceae</taxon>
        <taxon>Streptomyces</taxon>
    </lineage>
</organism>
<gene>
    <name evidence="2" type="ORF">OG477_37260</name>
</gene>
<evidence type="ECO:0000313" key="2">
    <source>
        <dbReference type="EMBL" id="WTP90654.1"/>
    </source>
</evidence>
<feature type="compositionally biased region" description="Polar residues" evidence="1">
    <location>
        <begin position="223"/>
        <end position="235"/>
    </location>
</feature>
<dbReference type="EMBL" id="CP108140">
    <property type="protein sequence ID" value="WTP90654.1"/>
    <property type="molecule type" value="Genomic_DNA"/>
</dbReference>
<accession>A0AAU1IAD8</accession>
<reference evidence="2" key="1">
    <citation type="submission" date="2022-10" db="EMBL/GenBank/DDBJ databases">
        <title>The complete genomes of actinobacterial strains from the NBC collection.</title>
        <authorList>
            <person name="Joergensen T.S."/>
            <person name="Alvarez Arevalo M."/>
            <person name="Sterndorff E.B."/>
            <person name="Faurdal D."/>
            <person name="Vuksanovic O."/>
            <person name="Mourched A.-S."/>
            <person name="Charusanti P."/>
            <person name="Shaw S."/>
            <person name="Blin K."/>
            <person name="Weber T."/>
        </authorList>
    </citation>
    <scope>NUCLEOTIDE SEQUENCE</scope>
    <source>
        <strain evidence="2">NBC 00180</strain>
    </source>
</reference>
<sequence>MGIAVAAGAALGTAVISGFGAHLVSGVMGLFGDDPSARSAVAWDATWRDPMNGCEAGKGRVQPVRPSRLGPPGDLAATGVIARGNVLVVTVQSPSAAAVVLTGARVEVVARRSPIAGTFEPPAEGCGSFSYRSFVLDLDKPNPLLAPARGTDVTGEGGGAEPAGQGQDHSVTFPFKVSEGDPEQFWIRVDTRSCDCDWVLHLAWIDGGERRETVVSDHGEPFRTTSVAQSPSYSYDSERRRWRPDARCEDCAPAPAAASGASPDTGTTP</sequence>
<feature type="compositionally biased region" description="Basic and acidic residues" evidence="1">
    <location>
        <begin position="236"/>
        <end position="250"/>
    </location>
</feature>
<proteinExistence type="predicted"/>
<feature type="region of interest" description="Disordered" evidence="1">
    <location>
        <begin position="148"/>
        <end position="168"/>
    </location>
</feature>
<dbReference type="AlphaFoldDB" id="A0AAU1IAD8"/>
<feature type="compositionally biased region" description="Low complexity" evidence="1">
    <location>
        <begin position="252"/>
        <end position="263"/>
    </location>
</feature>
<name>A0AAU1IAD8_9ACTN</name>
<feature type="region of interest" description="Disordered" evidence="1">
    <location>
        <begin position="214"/>
        <end position="269"/>
    </location>
</feature>
<evidence type="ECO:0000256" key="1">
    <source>
        <dbReference type="SAM" id="MobiDB-lite"/>
    </source>
</evidence>
<protein>
    <submittedName>
        <fullName evidence="2">Uncharacterized protein</fullName>
    </submittedName>
</protein>